<accession>A0ABX2MGI8</accession>
<keyword evidence="2" id="KW-1185">Reference proteome</keyword>
<protein>
    <recommendedName>
        <fullName evidence="3">Replication-relaxation</fullName>
    </recommendedName>
</protein>
<dbReference type="GeneID" id="97129612"/>
<dbReference type="Proteomes" id="UP000577724">
    <property type="component" value="Unassembled WGS sequence"/>
</dbReference>
<sequence length="273" mass="31984">MVFDLSPFHMENKYIIKWGRQPSDTIKLKISTLNTAQRKVLENLGFLYFASKVQLAKILNPGNIRRGKKNVSFLLDKGYLVEHTLTGRENNKFMPVYSLSNPARKIYGLDKFQKALTIELLQKLLISQFYSRFHEIDPETKVEETKSPFDARFTVKGMQFQVATLREKVQRDKVYNHIRFMEDEMKTLIVVSDWDDAKKFLDIKDQTHLFRITTDHNLLKEDLSESFSYVENDEFIPEFIPPFRKPPKIVQEPVQPPVDENINRLLGILQPSS</sequence>
<evidence type="ECO:0000313" key="2">
    <source>
        <dbReference type="Proteomes" id="UP000577724"/>
    </source>
</evidence>
<gene>
    <name evidence="1" type="ORF">HP548_02780</name>
</gene>
<organism evidence="1 2">
    <name type="scientific">Paenibacillus taichungensis</name>
    <dbReference type="NCBI Taxonomy" id="484184"/>
    <lineage>
        <taxon>Bacteria</taxon>
        <taxon>Bacillati</taxon>
        <taxon>Bacillota</taxon>
        <taxon>Bacilli</taxon>
        <taxon>Bacillales</taxon>
        <taxon>Paenibacillaceae</taxon>
        <taxon>Paenibacillus</taxon>
    </lineage>
</organism>
<evidence type="ECO:0000313" key="1">
    <source>
        <dbReference type="EMBL" id="NUU53021.1"/>
    </source>
</evidence>
<proteinExistence type="predicted"/>
<reference evidence="1 2" key="1">
    <citation type="submission" date="2020-05" db="EMBL/GenBank/DDBJ databases">
        <title>Genome Sequencing of Type Strains.</title>
        <authorList>
            <person name="Lemaire J.F."/>
            <person name="Inderbitzin P."/>
            <person name="Gregorio O.A."/>
            <person name="Collins S.B."/>
            <person name="Wespe N."/>
            <person name="Knight-Connoni V."/>
        </authorList>
    </citation>
    <scope>NUCLEOTIDE SEQUENCE [LARGE SCALE GENOMIC DNA]</scope>
    <source>
        <strain evidence="1 2">DSM 19942</strain>
    </source>
</reference>
<dbReference type="EMBL" id="JABMCC010000089">
    <property type="protein sequence ID" value="NUU53021.1"/>
    <property type="molecule type" value="Genomic_DNA"/>
</dbReference>
<evidence type="ECO:0008006" key="3">
    <source>
        <dbReference type="Google" id="ProtNLM"/>
    </source>
</evidence>
<dbReference type="RefSeq" id="WP_079696737.1">
    <property type="nucleotide sequence ID" value="NZ_CBCRYD010000030.1"/>
</dbReference>
<comment type="caution">
    <text evidence="1">The sequence shown here is derived from an EMBL/GenBank/DDBJ whole genome shotgun (WGS) entry which is preliminary data.</text>
</comment>
<name>A0ABX2MGI8_9BACL</name>